<keyword evidence="1" id="KW-0732">Signal</keyword>
<reference evidence="2" key="1">
    <citation type="submission" date="2011-01" db="EMBL/GenBank/DDBJ databases">
        <authorList>
            <person name="Muzny D."/>
            <person name="Qin X."/>
            <person name="Buhay C."/>
            <person name="Dugan-Rocha S."/>
            <person name="Ding Y."/>
            <person name="Chen G."/>
            <person name="Hawes A."/>
            <person name="Holder M."/>
            <person name="Jhangiani S."/>
            <person name="Johnson A."/>
            <person name="Khan Z."/>
            <person name="Li Z."/>
            <person name="Liu W."/>
            <person name="Liu X."/>
            <person name="Perez L."/>
            <person name="Shen H."/>
            <person name="Wang Q."/>
            <person name="Watt J."/>
            <person name="Xi L."/>
            <person name="Xin Y."/>
            <person name="Zhou J."/>
            <person name="Deng J."/>
            <person name="Jiang H."/>
            <person name="Liu Y."/>
            <person name="Qu J."/>
            <person name="Song X.-Z."/>
            <person name="Zhang L."/>
            <person name="Villasana D."/>
            <person name="Johnson A."/>
            <person name="Liu J."/>
            <person name="Liyanage D."/>
            <person name="Lorensuhewa L."/>
            <person name="Robinson T."/>
            <person name="Song A."/>
            <person name="Song B.-B."/>
            <person name="Dinh H."/>
            <person name="Thornton R."/>
            <person name="Coyle M."/>
            <person name="Francisco L."/>
            <person name="Jackson L."/>
            <person name="Javaid M."/>
            <person name="Korchina V."/>
            <person name="Kovar C."/>
            <person name="Mata R."/>
            <person name="Mathew T."/>
            <person name="Ngo R."/>
            <person name="Nguyen L."/>
            <person name="Nguyen N."/>
            <person name="Okwuonu G."/>
            <person name="Ongeri F."/>
            <person name="Pham C."/>
            <person name="Simmons D."/>
            <person name="Wilczek-Boney K."/>
            <person name="Hale W."/>
            <person name="Jakkamsetti A."/>
            <person name="Pham P."/>
            <person name="Ruth R."/>
            <person name="San Lucas F."/>
            <person name="Warren J."/>
            <person name="Zhang J."/>
            <person name="Zhao Z."/>
            <person name="Zhou C."/>
            <person name="Zhu D."/>
            <person name="Lee S."/>
            <person name="Bess C."/>
            <person name="Blankenburg K."/>
            <person name="Forbes L."/>
            <person name="Fu Q."/>
            <person name="Gubbala S."/>
            <person name="Hirani K."/>
            <person name="Jayaseelan J.C."/>
            <person name="Lara F."/>
            <person name="Munidasa M."/>
            <person name="Palculict T."/>
            <person name="Patil S."/>
            <person name="Pu L.-L."/>
            <person name="Saada N."/>
            <person name="Tang L."/>
            <person name="Weissenberger G."/>
            <person name="Zhu Y."/>
            <person name="Hemphill L."/>
            <person name="Shang Y."/>
            <person name="Youmans B."/>
            <person name="Ayvaz T."/>
            <person name="Ross M."/>
            <person name="Santibanez J."/>
            <person name="Aqrawi P."/>
            <person name="Gross S."/>
            <person name="Joshi V."/>
            <person name="Fowler G."/>
            <person name="Nazareth L."/>
            <person name="Reid J."/>
            <person name="Worley K."/>
            <person name="Petrosino J."/>
            <person name="Highlander S."/>
            <person name="Gibbs R."/>
        </authorList>
    </citation>
    <scope>NUCLEOTIDE SEQUENCE [LARGE SCALE GENOMIC DNA]</scope>
    <source>
        <strain evidence="2">ATCC 33269</strain>
    </source>
</reference>
<evidence type="ECO:0000313" key="3">
    <source>
        <dbReference type="Proteomes" id="UP000005580"/>
    </source>
</evidence>
<dbReference type="PROSITE" id="PS51257">
    <property type="entry name" value="PROKAR_LIPOPROTEIN"/>
    <property type="match status" value="1"/>
</dbReference>
<keyword evidence="3" id="KW-1185">Reference proteome</keyword>
<evidence type="ECO:0000313" key="2">
    <source>
        <dbReference type="EMBL" id="EFZ37233.1"/>
    </source>
</evidence>
<feature type="signal peptide" evidence="1">
    <location>
        <begin position="1"/>
        <end position="30"/>
    </location>
</feature>
<dbReference type="STRING" id="28134.SAMN05444288_1586"/>
<feature type="chain" id="PRO_5003223918" description="DUF4840 domain-containing protein" evidence="1">
    <location>
        <begin position="31"/>
        <end position="205"/>
    </location>
</feature>
<dbReference type="HOGENOM" id="CLU_1336520_0_0_10"/>
<dbReference type="EMBL" id="AEPE02000004">
    <property type="protein sequence ID" value="EFZ37233.1"/>
    <property type="molecule type" value="Genomic_DNA"/>
</dbReference>
<organism evidence="2 3">
    <name type="scientific">Hoylesella oralis ATCC 33269</name>
    <dbReference type="NCBI Taxonomy" id="873533"/>
    <lineage>
        <taxon>Bacteria</taxon>
        <taxon>Pseudomonadati</taxon>
        <taxon>Bacteroidota</taxon>
        <taxon>Bacteroidia</taxon>
        <taxon>Bacteroidales</taxon>
        <taxon>Prevotellaceae</taxon>
        <taxon>Hoylesella</taxon>
    </lineage>
</organism>
<sequence>MNMEHCKNKKGICAFSLRLMALLAVLVAVSCGVEDNDTGTGGGIYNNSGASSGGVYGTYEGKWKADNRDLGTAVLKVDSHLEFSGLPLTELLSNIVTKEEVASAAVSAAGDAYRVPFIQTAYSATSLYFNITKLDYTFVYTLEGTPHEVEVVMAATGSVAVYDKQNGSFVVLLKVIGFTVDGVKTANYGKEQTLMFNSTARRSAK</sequence>
<evidence type="ECO:0008006" key="4">
    <source>
        <dbReference type="Google" id="ProtNLM"/>
    </source>
</evidence>
<evidence type="ECO:0000256" key="1">
    <source>
        <dbReference type="SAM" id="SignalP"/>
    </source>
</evidence>
<dbReference type="AlphaFoldDB" id="E7RQ40"/>
<protein>
    <recommendedName>
        <fullName evidence="4">DUF4840 domain-containing protein</fullName>
    </recommendedName>
</protein>
<gene>
    <name evidence="2" type="ORF">HMPREF0663_11291</name>
</gene>
<proteinExistence type="predicted"/>
<accession>E7RQ40</accession>
<name>E7RQ40_9BACT</name>
<dbReference type="Proteomes" id="UP000005580">
    <property type="component" value="Unassembled WGS sequence"/>
</dbReference>
<comment type="caution">
    <text evidence="2">The sequence shown here is derived from an EMBL/GenBank/DDBJ whole genome shotgun (WGS) entry which is preliminary data.</text>
</comment>